<dbReference type="GO" id="GO:0046873">
    <property type="term" value="F:metal ion transmembrane transporter activity"/>
    <property type="evidence" value="ECO:0007669"/>
    <property type="project" value="InterPro"/>
</dbReference>
<dbReference type="PANTHER" id="PTHR12608:SF1">
    <property type="entry name" value="TRANSMEMBRANE PROTEIN 165"/>
    <property type="match status" value="1"/>
</dbReference>
<evidence type="ECO:0000256" key="4">
    <source>
        <dbReference type="ARBA" id="ARBA00022989"/>
    </source>
</evidence>
<evidence type="ECO:0000256" key="6">
    <source>
        <dbReference type="RuleBase" id="RU365102"/>
    </source>
</evidence>
<dbReference type="Proteomes" id="UP000514720">
    <property type="component" value="Chromosome"/>
</dbReference>
<feature type="transmembrane region" description="Helical" evidence="6">
    <location>
        <begin position="37"/>
        <end position="58"/>
    </location>
</feature>
<feature type="transmembrane region" description="Helical" evidence="6">
    <location>
        <begin position="194"/>
        <end position="213"/>
    </location>
</feature>
<dbReference type="GO" id="GO:0016020">
    <property type="term" value="C:membrane"/>
    <property type="evidence" value="ECO:0007669"/>
    <property type="project" value="UniProtKB-SubCell"/>
</dbReference>
<reference evidence="7 8" key="1">
    <citation type="submission" date="2020-02" db="EMBL/GenBank/DDBJ databases">
        <authorList>
            <person name="Zheng R.K."/>
            <person name="Sun C.M."/>
        </authorList>
    </citation>
    <scope>NUCLEOTIDE SEQUENCE [LARGE SCALE GENOMIC DNA]</scope>
    <source>
        <strain evidence="8">zrk13</strain>
    </source>
</reference>
<evidence type="ECO:0000313" key="8">
    <source>
        <dbReference type="Proteomes" id="UP000514720"/>
    </source>
</evidence>
<feature type="transmembrane region" description="Helical" evidence="6">
    <location>
        <begin position="64"/>
        <end position="82"/>
    </location>
</feature>
<feature type="transmembrane region" description="Helical" evidence="6">
    <location>
        <begin position="94"/>
        <end position="112"/>
    </location>
</feature>
<keyword evidence="8" id="KW-1185">Reference proteome</keyword>
<feature type="transmembrane region" description="Helical" evidence="6">
    <location>
        <begin position="164"/>
        <end position="182"/>
    </location>
</feature>
<organism evidence="7 8">
    <name type="scientific">Candidatus Xianfuyuplasma coldseepsis</name>
    <dbReference type="NCBI Taxonomy" id="2782163"/>
    <lineage>
        <taxon>Bacteria</taxon>
        <taxon>Bacillati</taxon>
        <taxon>Mycoplasmatota</taxon>
        <taxon>Mollicutes</taxon>
        <taxon>Candidatus Izemoplasmatales</taxon>
        <taxon>Candidatus Izemoplasmataceae</taxon>
        <taxon>Candidatus Xianfuyuplasma</taxon>
    </lineage>
</organism>
<evidence type="ECO:0000256" key="2">
    <source>
        <dbReference type="ARBA" id="ARBA00009190"/>
    </source>
</evidence>
<evidence type="ECO:0000256" key="3">
    <source>
        <dbReference type="ARBA" id="ARBA00022692"/>
    </source>
</evidence>
<gene>
    <name evidence="7" type="ORF">G4Z02_00225</name>
</gene>
<comment type="similarity">
    <text evidence="2 6">Belongs to the GDT1 family.</text>
</comment>
<feature type="transmembrane region" description="Helical" evidence="6">
    <location>
        <begin position="132"/>
        <end position="152"/>
    </location>
</feature>
<keyword evidence="5 6" id="KW-0472">Membrane</keyword>
<feature type="transmembrane region" description="Helical" evidence="6">
    <location>
        <begin position="6"/>
        <end position="25"/>
    </location>
</feature>
<accession>A0A7L7KNE2</accession>
<dbReference type="PANTHER" id="PTHR12608">
    <property type="entry name" value="TRANSMEMBRANE PROTEIN HTP-1 RELATED"/>
    <property type="match status" value="1"/>
</dbReference>
<sequence length="358" mass="40305">MFLEILTAFVIIFIAELGDKSQILAMSFATKYKTRDVVIGVFIGILVNHVLAVLIGTFAGSLFFGYQIAYIVAFIFIVFAYLSLLDRGDDDTPSVRQMATPIVVIAMAFFVGELGDKTQLATFALSSESDHPYMILIGTVSAMLAVSYVGIVVGKRLGERVPDYYIRIASSVLFFVYGVIKLGSGYQSSNLSSVWMLVIVGLSLIGYLSMLYISYQQYRSTPQTTFQRVAQHLKEYYQAMDQALDILCLGEEYCGTCIGKHCLIGHTKYLLEEAKKGHHIDVESLSNKAFKDVEASRILKAIDITIDEIKDHWDDSDFAILHTIRQHLDYLLFHRSIAPKSFTEYKQFIEEYKQSISK</sequence>
<evidence type="ECO:0000256" key="5">
    <source>
        <dbReference type="ARBA" id="ARBA00023136"/>
    </source>
</evidence>
<dbReference type="EMBL" id="CP048914">
    <property type="protein sequence ID" value="QMS84230.1"/>
    <property type="molecule type" value="Genomic_DNA"/>
</dbReference>
<keyword evidence="3 6" id="KW-0812">Transmembrane</keyword>
<keyword evidence="4 6" id="KW-1133">Transmembrane helix</keyword>
<dbReference type="AlphaFoldDB" id="A0A7L7KNE2"/>
<protein>
    <recommendedName>
        <fullName evidence="6">GDT1 family protein</fullName>
    </recommendedName>
</protein>
<evidence type="ECO:0000256" key="1">
    <source>
        <dbReference type="ARBA" id="ARBA00004141"/>
    </source>
</evidence>
<dbReference type="KEGG" id="xcl:G4Z02_00225"/>
<dbReference type="RefSeq" id="WP_258877843.1">
    <property type="nucleotide sequence ID" value="NZ_CP048914.1"/>
</dbReference>
<name>A0A7L7KNE2_9MOLU</name>
<dbReference type="Pfam" id="PF01169">
    <property type="entry name" value="GDT1"/>
    <property type="match status" value="2"/>
</dbReference>
<dbReference type="InterPro" id="IPR001727">
    <property type="entry name" value="GDT1-like"/>
</dbReference>
<evidence type="ECO:0000313" key="7">
    <source>
        <dbReference type="EMBL" id="QMS84230.1"/>
    </source>
</evidence>
<comment type="subcellular location">
    <subcellularLocation>
        <location evidence="1 6">Membrane</location>
        <topology evidence="1 6">Multi-pass membrane protein</topology>
    </subcellularLocation>
</comment>
<proteinExistence type="inferred from homology"/>